<name>A0A974S3N4_9SPHN</name>
<dbReference type="Proteomes" id="UP000595894">
    <property type="component" value="Chromosome"/>
</dbReference>
<reference evidence="3" key="1">
    <citation type="submission" date="2020-09" db="EMBL/GenBank/DDBJ databases">
        <title>Sphingomonas sp., a new species isolated from pork steak.</title>
        <authorList>
            <person name="Heidler von Heilborn D."/>
        </authorList>
    </citation>
    <scope>NUCLEOTIDE SEQUENCE [LARGE SCALE GENOMIC DNA]</scope>
</reference>
<proteinExistence type="predicted"/>
<evidence type="ECO:0000313" key="3">
    <source>
        <dbReference type="Proteomes" id="UP000595894"/>
    </source>
</evidence>
<organism evidence="2 3">
    <name type="scientific">Sphingomonas aliaeris</name>
    <dbReference type="NCBI Taxonomy" id="2759526"/>
    <lineage>
        <taxon>Bacteria</taxon>
        <taxon>Pseudomonadati</taxon>
        <taxon>Pseudomonadota</taxon>
        <taxon>Alphaproteobacteria</taxon>
        <taxon>Sphingomonadales</taxon>
        <taxon>Sphingomonadaceae</taxon>
        <taxon>Sphingomonas</taxon>
    </lineage>
</organism>
<protein>
    <submittedName>
        <fullName evidence="2">DUF2721 domain-containing protein</fullName>
    </submittedName>
</protein>
<feature type="transmembrane region" description="Helical" evidence="1">
    <location>
        <begin position="106"/>
        <end position="130"/>
    </location>
</feature>
<keyword evidence="1" id="KW-0472">Membrane</keyword>
<evidence type="ECO:0000256" key="1">
    <source>
        <dbReference type="SAM" id="Phobius"/>
    </source>
</evidence>
<keyword evidence="1" id="KW-0812">Transmembrane</keyword>
<sequence>MPELGDVLKAIGPNASIVFAAWIFMGFLQQRYDSAIDRYRSAVGDFRANDHDDDRAGNLKDQILTYRSRCKLMGRATLVGLVAAILLIAALVFGALDVLIPRTPVIMAAGTAASIVGFLLVILAAAIVIAEGRIVTRQLDDELRDVGDLANDAGRGGRGIAR</sequence>
<feature type="transmembrane region" description="Helical" evidence="1">
    <location>
        <begin position="76"/>
        <end position="100"/>
    </location>
</feature>
<dbReference type="EMBL" id="CP061035">
    <property type="protein sequence ID" value="QQV76631.1"/>
    <property type="molecule type" value="Genomic_DNA"/>
</dbReference>
<dbReference type="RefSeq" id="WP_202092153.1">
    <property type="nucleotide sequence ID" value="NZ_CP061035.1"/>
</dbReference>
<dbReference type="InterPro" id="IPR021279">
    <property type="entry name" value="DUF2721"/>
</dbReference>
<gene>
    <name evidence="2" type="ORF">H5J25_14480</name>
</gene>
<feature type="transmembrane region" description="Helical" evidence="1">
    <location>
        <begin position="12"/>
        <end position="28"/>
    </location>
</feature>
<accession>A0A974S3N4</accession>
<keyword evidence="3" id="KW-1185">Reference proteome</keyword>
<dbReference type="KEGG" id="sari:H5J25_14480"/>
<evidence type="ECO:0000313" key="2">
    <source>
        <dbReference type="EMBL" id="QQV76631.1"/>
    </source>
</evidence>
<keyword evidence="1" id="KW-1133">Transmembrane helix</keyword>
<dbReference type="Pfam" id="PF11026">
    <property type="entry name" value="DUF2721"/>
    <property type="match status" value="1"/>
</dbReference>
<dbReference type="AlphaFoldDB" id="A0A974S3N4"/>